<name>A0A6P2GCE1_9BURK</name>
<dbReference type="AlphaFoldDB" id="A0A6P2GCE1"/>
<evidence type="ECO:0000313" key="2">
    <source>
        <dbReference type="EMBL" id="VVU51363.1"/>
    </source>
</evidence>
<keyword evidence="4" id="KW-1185">Reference proteome</keyword>
<dbReference type="EMBL" id="CABVLY010000016">
    <property type="protein sequence ID" value="VVU51363.1"/>
    <property type="molecule type" value="Genomic_DNA"/>
</dbReference>
<gene>
    <name evidence="2" type="ORF">BAN20980_04085</name>
    <name evidence="1" type="ORF">JQK92_06065</name>
</gene>
<evidence type="ECO:0000313" key="1">
    <source>
        <dbReference type="EMBL" id="MBM2765992.1"/>
    </source>
</evidence>
<protein>
    <submittedName>
        <fullName evidence="2">Uncharacterized protein</fullName>
    </submittedName>
</protein>
<dbReference type="Proteomes" id="UP000494201">
    <property type="component" value="Unassembled WGS sequence"/>
</dbReference>
<evidence type="ECO:0000313" key="4">
    <source>
        <dbReference type="Proteomes" id="UP000755577"/>
    </source>
</evidence>
<dbReference type="EMBL" id="JAFCIQ010000003">
    <property type="protein sequence ID" value="MBM2765992.1"/>
    <property type="molecule type" value="Genomic_DNA"/>
</dbReference>
<evidence type="ECO:0000313" key="3">
    <source>
        <dbReference type="Proteomes" id="UP000494201"/>
    </source>
</evidence>
<proteinExistence type="predicted"/>
<organism evidence="2 3">
    <name type="scientific">Burkholderia anthina</name>
    <dbReference type="NCBI Taxonomy" id="179879"/>
    <lineage>
        <taxon>Bacteria</taxon>
        <taxon>Pseudomonadati</taxon>
        <taxon>Pseudomonadota</taxon>
        <taxon>Betaproteobacteria</taxon>
        <taxon>Burkholderiales</taxon>
        <taxon>Burkholderiaceae</taxon>
        <taxon>Burkholderia</taxon>
        <taxon>Burkholderia cepacia complex</taxon>
    </lineage>
</organism>
<sequence>MTQMMLNMRAAAAAPILRSPGELARRIVGFAIVIGGAAELVAQALHAIASLAGR</sequence>
<reference evidence="1 4" key="2">
    <citation type="submission" date="2021-02" db="EMBL/GenBank/DDBJ databases">
        <title>Draft genome of the type strains Burkholderia anthina DSM16086.</title>
        <authorList>
            <person name="Hertel R."/>
            <person name="Meissner J."/>
            <person name="Poehlein A."/>
            <person name="Daniel R."/>
            <person name="Commichau F.M."/>
        </authorList>
    </citation>
    <scope>NUCLEOTIDE SEQUENCE [LARGE SCALE GENOMIC DNA]</scope>
    <source>
        <strain evidence="1 4">DSM 16086</strain>
    </source>
</reference>
<dbReference type="Proteomes" id="UP000755577">
    <property type="component" value="Unassembled WGS sequence"/>
</dbReference>
<dbReference type="RefSeq" id="WP_172441905.1">
    <property type="nucleotide sequence ID" value="NZ_CABVLY010000016.1"/>
</dbReference>
<accession>A0A6P2GCE1</accession>
<dbReference type="GeneID" id="56502143"/>
<reference evidence="2 3" key="1">
    <citation type="submission" date="2019-09" db="EMBL/GenBank/DDBJ databases">
        <authorList>
            <person name="Depoorter E."/>
        </authorList>
    </citation>
    <scope>NUCLEOTIDE SEQUENCE [LARGE SCALE GENOMIC DNA]</scope>
    <source>
        <strain evidence="2">LMG 20980</strain>
    </source>
</reference>